<sequence>MKKAIKKVISKKQRLTYTLDDKANAKRYYLLGLTLNEISKLINAPVRTLEKWQIAENWKQLRETKTIHTKTLDLYLSGKTYKEISKLLNISTATVWRYLNTAKNERKNATE</sequence>
<dbReference type="Gene3D" id="1.10.10.10">
    <property type="entry name" value="Winged helix-like DNA-binding domain superfamily/Winged helix DNA-binding domain"/>
    <property type="match status" value="1"/>
</dbReference>
<accession>A0A7U2R9S4</accession>
<dbReference type="GO" id="GO:0003677">
    <property type="term" value="F:DNA binding"/>
    <property type="evidence" value="ECO:0007669"/>
    <property type="project" value="InterPro"/>
</dbReference>
<dbReference type="GO" id="GO:0006352">
    <property type="term" value="P:DNA-templated transcription initiation"/>
    <property type="evidence" value="ECO:0007669"/>
    <property type="project" value="InterPro"/>
</dbReference>
<proteinExistence type="predicted"/>
<dbReference type="EMBL" id="CP059075">
    <property type="protein sequence ID" value="QRE04191.1"/>
    <property type="molecule type" value="Genomic_DNA"/>
</dbReference>
<dbReference type="Proteomes" id="UP000596329">
    <property type="component" value="Chromosome"/>
</dbReference>
<dbReference type="InterPro" id="IPR036388">
    <property type="entry name" value="WH-like_DNA-bd_sf"/>
</dbReference>
<name>A0A7U2R9S4_FLAPS</name>
<gene>
    <name evidence="1" type="ORF">H0H26_00870</name>
</gene>
<protein>
    <submittedName>
        <fullName evidence="1">Helix-turn-helix domain-containing protein</fullName>
    </submittedName>
</protein>
<evidence type="ECO:0000313" key="2">
    <source>
        <dbReference type="Proteomes" id="UP000596329"/>
    </source>
</evidence>
<dbReference type="RefSeq" id="WP_063742606.1">
    <property type="nucleotide sequence ID" value="NZ_CP059075.1"/>
</dbReference>
<organism evidence="1 2">
    <name type="scientific">Flavobacterium psychrophilum</name>
    <dbReference type="NCBI Taxonomy" id="96345"/>
    <lineage>
        <taxon>Bacteria</taxon>
        <taxon>Pseudomonadati</taxon>
        <taxon>Bacteroidota</taxon>
        <taxon>Flavobacteriia</taxon>
        <taxon>Flavobacteriales</taxon>
        <taxon>Flavobacteriaceae</taxon>
        <taxon>Flavobacterium</taxon>
    </lineage>
</organism>
<dbReference type="Pfam" id="PF13384">
    <property type="entry name" value="HTH_23"/>
    <property type="match status" value="1"/>
</dbReference>
<dbReference type="GO" id="GO:0016987">
    <property type="term" value="F:sigma factor activity"/>
    <property type="evidence" value="ECO:0007669"/>
    <property type="project" value="InterPro"/>
</dbReference>
<evidence type="ECO:0000313" key="1">
    <source>
        <dbReference type="EMBL" id="QRE04191.1"/>
    </source>
</evidence>
<dbReference type="AlphaFoldDB" id="A0A7U2R9S4"/>
<reference evidence="1 2" key="1">
    <citation type="submission" date="2020-07" db="EMBL/GenBank/DDBJ databases">
        <title>Genomic characterization of Flavobacterium psychrophilum strains.</title>
        <authorList>
            <person name="Castillo D."/>
            <person name="Jorgensen J."/>
            <person name="Middelboe M."/>
        </authorList>
    </citation>
    <scope>NUCLEOTIDE SEQUENCE [LARGE SCALE GENOMIC DNA]</scope>
    <source>
        <strain evidence="1 2">FPS-R7</strain>
    </source>
</reference>